<dbReference type="PANTHER" id="PTHR48094:SF11">
    <property type="entry name" value="GLUTATHIONE-INDEPENDENT GLYOXALASE HSP31-RELATED"/>
    <property type="match status" value="1"/>
</dbReference>
<keyword evidence="2" id="KW-0456">Lyase</keyword>
<dbReference type="InterPro" id="IPR029062">
    <property type="entry name" value="Class_I_gatase-like"/>
</dbReference>
<evidence type="ECO:0000256" key="2">
    <source>
        <dbReference type="ARBA" id="ARBA00023239"/>
    </source>
</evidence>
<dbReference type="GO" id="GO:0019172">
    <property type="term" value="F:glyoxalase III activity"/>
    <property type="evidence" value="ECO:0007669"/>
    <property type="project" value="TreeGrafter"/>
</dbReference>
<reference evidence="5 6" key="1">
    <citation type="journal article" date="2015" name="Int. J. Syst. Evol. Microbiol.">
        <title>Revisiting Corynebacterium glyciniphilum (ex Kubota et al., 1972) sp. nov., nom. rev., isolated from putrefied banana.</title>
        <authorList>
            <person name="Al-Dilaimi A."/>
            <person name="Bednarz H."/>
            <person name="Lomker A."/>
            <person name="Niehaus K."/>
            <person name="Kalinowski J."/>
            <person name="Ruckert C."/>
        </authorList>
    </citation>
    <scope>NUCLEOTIDE SEQUENCE [LARGE SCALE GENOMIC DNA]</scope>
    <source>
        <strain evidence="5">AJ 3170</strain>
    </source>
</reference>
<dbReference type="GO" id="GO:0019243">
    <property type="term" value="P:methylglyoxal catabolic process to D-lactate via S-lactoyl-glutathione"/>
    <property type="evidence" value="ECO:0007669"/>
    <property type="project" value="TreeGrafter"/>
</dbReference>
<dbReference type="KEGG" id="cgy:CGLY_00780"/>
<keyword evidence="6" id="KW-1185">Reference proteome</keyword>
<dbReference type="InterPro" id="IPR002818">
    <property type="entry name" value="DJ-1/PfpI"/>
</dbReference>
<dbReference type="Proteomes" id="UP000023703">
    <property type="component" value="Chromosome"/>
</dbReference>
<feature type="domain" description="DJ-1/PfpI" evidence="4">
    <location>
        <begin position="28"/>
        <end position="233"/>
    </location>
</feature>
<name>X5DMT1_9CORY</name>
<dbReference type="EMBL" id="CP006842">
    <property type="protein sequence ID" value="AHW62604.1"/>
    <property type="molecule type" value="Genomic_DNA"/>
</dbReference>
<dbReference type="AlphaFoldDB" id="X5DMT1"/>
<dbReference type="CDD" id="cd03141">
    <property type="entry name" value="GATase1_Hsp31_like"/>
    <property type="match status" value="1"/>
</dbReference>
<dbReference type="PANTHER" id="PTHR48094">
    <property type="entry name" value="PROTEIN/NUCLEIC ACID DEGLYCASE DJ-1-RELATED"/>
    <property type="match status" value="1"/>
</dbReference>
<sequence>MINVLMAVTAARHWTLTDGTEHPTGFWAEEFLVPYEIFTDAGFDVTVATPGAATPIVDELSLGLTGGVLPHTVKKYRAKLEELAPVLENTADLHAVTAEELDGYDLVFYPGGHGPMEDLAFDTLSGRILTSRLESGRPLALLCHAPAALLATVDEDGKTPFAGCHVTGLSNREELINSFAKKAPWLLEDKLKEIGTDYDKALIPFRPHVVQDGNLFTGQNPQSSKKLAETLVSTLS</sequence>
<evidence type="ECO:0000313" key="5">
    <source>
        <dbReference type="EMBL" id="AHW62604.1"/>
    </source>
</evidence>
<dbReference type="OrthoDB" id="9792284at2"/>
<evidence type="ECO:0000259" key="4">
    <source>
        <dbReference type="Pfam" id="PF01965"/>
    </source>
</evidence>
<evidence type="ECO:0000256" key="1">
    <source>
        <dbReference type="ARBA" id="ARBA00023016"/>
    </source>
</evidence>
<keyword evidence="1" id="KW-0346">Stress response</keyword>
<dbReference type="Pfam" id="PF01965">
    <property type="entry name" value="DJ-1_PfpI"/>
    <property type="match status" value="1"/>
</dbReference>
<evidence type="ECO:0000313" key="6">
    <source>
        <dbReference type="Proteomes" id="UP000023703"/>
    </source>
</evidence>
<dbReference type="STRING" id="1404245.CGLY_00780"/>
<organism evidence="5 6">
    <name type="scientific">Corynebacterium glyciniphilum AJ 3170</name>
    <dbReference type="NCBI Taxonomy" id="1404245"/>
    <lineage>
        <taxon>Bacteria</taxon>
        <taxon>Bacillati</taxon>
        <taxon>Actinomycetota</taxon>
        <taxon>Actinomycetes</taxon>
        <taxon>Mycobacteriales</taxon>
        <taxon>Corynebacteriaceae</taxon>
        <taxon>Corynebacterium</taxon>
    </lineage>
</organism>
<dbReference type="InterPro" id="IPR050325">
    <property type="entry name" value="Prot/Nucl_acid_deglycase"/>
</dbReference>
<dbReference type="SUPFAM" id="SSF52317">
    <property type="entry name" value="Class I glutamine amidotransferase-like"/>
    <property type="match status" value="1"/>
</dbReference>
<dbReference type="GO" id="GO:0005737">
    <property type="term" value="C:cytoplasm"/>
    <property type="evidence" value="ECO:0007669"/>
    <property type="project" value="TreeGrafter"/>
</dbReference>
<dbReference type="Gene3D" id="3.40.50.880">
    <property type="match status" value="1"/>
</dbReference>
<dbReference type="RefSeq" id="WP_038545213.1">
    <property type="nucleotide sequence ID" value="NZ_CP006842.1"/>
</dbReference>
<evidence type="ECO:0000256" key="3">
    <source>
        <dbReference type="ARBA" id="ARBA00038493"/>
    </source>
</evidence>
<protein>
    <recommendedName>
        <fullName evidence="4">DJ-1/PfpI domain-containing protein</fullName>
    </recommendedName>
</protein>
<accession>X5DMT1</accession>
<proteinExistence type="inferred from homology"/>
<dbReference type="eggNOG" id="COG0693">
    <property type="taxonomic scope" value="Bacteria"/>
</dbReference>
<gene>
    <name evidence="5" type="ORF">CGLY_00780</name>
</gene>
<dbReference type="HOGENOM" id="CLU_070319_0_2_11"/>
<comment type="similarity">
    <text evidence="3">Belongs to the peptidase C56 family. HSP31-like subfamily.</text>
</comment>